<proteinExistence type="predicted"/>
<comment type="caution">
    <text evidence="1">The sequence shown here is derived from an EMBL/GenBank/DDBJ whole genome shotgun (WGS) entry which is preliminary data.</text>
</comment>
<dbReference type="Proteomes" id="UP001390339">
    <property type="component" value="Unassembled WGS sequence"/>
</dbReference>
<accession>A0ABR2IF58</accession>
<name>A0ABR2IF58_9PEZI</name>
<reference evidence="1 2" key="1">
    <citation type="journal article" date="2024" name="IMA Fungus">
        <title>Apiospora arundinis, a panoply of carbohydrate-active enzymes and secondary metabolites.</title>
        <authorList>
            <person name="Sorensen T."/>
            <person name="Petersen C."/>
            <person name="Muurmann A.T."/>
            <person name="Christiansen J.V."/>
            <person name="Brundto M.L."/>
            <person name="Overgaard C.K."/>
            <person name="Boysen A.T."/>
            <person name="Wollenberg R.D."/>
            <person name="Larsen T.O."/>
            <person name="Sorensen J.L."/>
            <person name="Nielsen K.L."/>
            <person name="Sondergaard T.E."/>
        </authorList>
    </citation>
    <scope>NUCLEOTIDE SEQUENCE [LARGE SCALE GENOMIC DNA]</scope>
    <source>
        <strain evidence="1 2">AAU 773</strain>
    </source>
</reference>
<keyword evidence="2" id="KW-1185">Reference proteome</keyword>
<evidence type="ECO:0000313" key="2">
    <source>
        <dbReference type="Proteomes" id="UP001390339"/>
    </source>
</evidence>
<gene>
    <name evidence="1" type="ORF">PGQ11_008148</name>
</gene>
<organism evidence="1 2">
    <name type="scientific">Apiospora arundinis</name>
    <dbReference type="NCBI Taxonomy" id="335852"/>
    <lineage>
        <taxon>Eukaryota</taxon>
        <taxon>Fungi</taxon>
        <taxon>Dikarya</taxon>
        <taxon>Ascomycota</taxon>
        <taxon>Pezizomycotina</taxon>
        <taxon>Sordariomycetes</taxon>
        <taxon>Xylariomycetidae</taxon>
        <taxon>Amphisphaeriales</taxon>
        <taxon>Apiosporaceae</taxon>
        <taxon>Apiospora</taxon>
    </lineage>
</organism>
<dbReference type="EMBL" id="JAPCWZ010000005">
    <property type="protein sequence ID" value="KAK8861913.1"/>
    <property type="molecule type" value="Genomic_DNA"/>
</dbReference>
<sequence>MPNNPPPWADGPASYESARVHHHDHKSIIPPACLMTLLCVQGWEDPMPNYPLAQLYSEPLSFSLAGPELPTYKAAVYLGGSTMSSPNRET</sequence>
<protein>
    <submittedName>
        <fullName evidence="1">Uncharacterized protein</fullName>
    </submittedName>
</protein>
<evidence type="ECO:0000313" key="1">
    <source>
        <dbReference type="EMBL" id="KAK8861913.1"/>
    </source>
</evidence>